<reference evidence="7" key="1">
    <citation type="submission" date="2012-09" db="EMBL/GenBank/DDBJ databases">
        <authorList>
            <person name="Weinstock G."/>
            <person name="Sodergren E."/>
            <person name="Clifton S."/>
            <person name="Fulton L."/>
            <person name="Fulton B."/>
            <person name="Courtney L."/>
            <person name="Fronick C."/>
            <person name="Harrison M."/>
            <person name="Strong C."/>
            <person name="Farmer C."/>
            <person name="Delehaunty K."/>
            <person name="Markovic C."/>
            <person name="Hall O."/>
            <person name="Minx P."/>
            <person name="Tomlinson C."/>
            <person name="Mitreva M."/>
            <person name="Nelson J."/>
            <person name="Hou S."/>
            <person name="Wollam A."/>
            <person name="Pepin K.H."/>
            <person name="Johnson M."/>
            <person name="Bhonagiri V."/>
            <person name="Nash W.E."/>
            <person name="Suruliraj S."/>
            <person name="Warren W."/>
            <person name="Chinwalla A."/>
            <person name="Mardis E.R."/>
            <person name="Wilson R.K."/>
        </authorList>
    </citation>
    <scope>NUCLEOTIDE SEQUENCE [LARGE SCALE GENOMIC DNA]</scope>
    <source>
        <strain evidence="7">OS1</strain>
    </source>
</reference>
<sequence>MLLDKIDSERPAEALNAQGVSAFYGDRQVLRDISLTVHKDELVAVLGPNGSGKSTMLKAFVKLVNMKGSVNILNRSVEKLSRRELARMVSYMPQKAHMAMPFKVLDVVLLGRYPWVSFLGSYGTLDVKLALRYLQEVEMKGFEERSVTSLSGGELQRVLLAQCLAQDAALLLLDEPTSALDPKHSVAVMRVLRAYANGGRAALCVMHDVNLALRFADRIALMKDGSVYNICDTKDVDADMLSEVFDVSWYVKHWDGGLIAIPL</sequence>
<proteinExistence type="predicted"/>
<evidence type="ECO:0000313" key="6">
    <source>
        <dbReference type="EMBL" id="KRT34820.1"/>
    </source>
</evidence>
<accession>A0A0T5X9G9</accession>
<evidence type="ECO:0000256" key="4">
    <source>
        <dbReference type="ARBA" id="ARBA00022967"/>
    </source>
</evidence>
<dbReference type="eggNOG" id="COG1120">
    <property type="taxonomic scope" value="Bacteria"/>
</dbReference>
<feature type="domain" description="ABC transporter" evidence="5">
    <location>
        <begin position="15"/>
        <end position="249"/>
    </location>
</feature>
<dbReference type="Gene3D" id="3.40.50.300">
    <property type="entry name" value="P-loop containing nucleotide triphosphate hydrolases"/>
    <property type="match status" value="1"/>
</dbReference>
<gene>
    <name evidence="6" type="ORF">HMPREF1705_04066</name>
</gene>
<evidence type="ECO:0000256" key="2">
    <source>
        <dbReference type="ARBA" id="ARBA00022741"/>
    </source>
</evidence>
<dbReference type="PANTHER" id="PTHR42794:SF1">
    <property type="entry name" value="HEMIN IMPORT ATP-BINDING PROTEIN HMUV"/>
    <property type="match status" value="1"/>
</dbReference>
<dbReference type="GO" id="GO:0005524">
    <property type="term" value="F:ATP binding"/>
    <property type="evidence" value="ECO:0007669"/>
    <property type="project" value="UniProtKB-KW"/>
</dbReference>
<dbReference type="PROSITE" id="PS50893">
    <property type="entry name" value="ABC_TRANSPORTER_2"/>
    <property type="match status" value="1"/>
</dbReference>
<dbReference type="EMBL" id="ACJX03000001">
    <property type="protein sequence ID" value="KRT34820.1"/>
    <property type="molecule type" value="Genomic_DNA"/>
</dbReference>
<dbReference type="Pfam" id="PF00005">
    <property type="entry name" value="ABC_tran"/>
    <property type="match status" value="1"/>
</dbReference>
<dbReference type="STRING" id="592015.HMPREF1705_04066"/>
<comment type="caution">
    <text evidence="6">The sequence shown here is derived from an EMBL/GenBank/DDBJ whole genome shotgun (WGS) entry which is preliminary data.</text>
</comment>
<evidence type="ECO:0000313" key="7">
    <source>
        <dbReference type="Proteomes" id="UP000005273"/>
    </source>
</evidence>
<evidence type="ECO:0000256" key="3">
    <source>
        <dbReference type="ARBA" id="ARBA00022840"/>
    </source>
</evidence>
<dbReference type="AlphaFoldDB" id="A0A0T5X9G9"/>
<dbReference type="InterPro" id="IPR027417">
    <property type="entry name" value="P-loop_NTPase"/>
</dbReference>
<dbReference type="SUPFAM" id="SSF52540">
    <property type="entry name" value="P-loop containing nucleoside triphosphate hydrolases"/>
    <property type="match status" value="1"/>
</dbReference>
<dbReference type="GO" id="GO:0016887">
    <property type="term" value="F:ATP hydrolysis activity"/>
    <property type="evidence" value="ECO:0007669"/>
    <property type="project" value="InterPro"/>
</dbReference>
<keyword evidence="4" id="KW-1278">Translocase</keyword>
<keyword evidence="1" id="KW-0813">Transport</keyword>
<keyword evidence="7" id="KW-1185">Reference proteome</keyword>
<evidence type="ECO:0000256" key="1">
    <source>
        <dbReference type="ARBA" id="ARBA00022448"/>
    </source>
</evidence>
<dbReference type="InterPro" id="IPR003439">
    <property type="entry name" value="ABC_transporter-like_ATP-bd"/>
</dbReference>
<dbReference type="FunFam" id="3.40.50.300:FF:000134">
    <property type="entry name" value="Iron-enterobactin ABC transporter ATP-binding protein"/>
    <property type="match status" value="1"/>
</dbReference>
<dbReference type="PROSITE" id="PS00211">
    <property type="entry name" value="ABC_TRANSPORTER_1"/>
    <property type="match status" value="1"/>
</dbReference>
<name>A0A0T5X9G9_9BACT</name>
<dbReference type="InterPro" id="IPR003593">
    <property type="entry name" value="AAA+_ATPase"/>
</dbReference>
<protein>
    <submittedName>
        <fullName evidence="6">ABC transporter, ATP-binding protein</fullName>
    </submittedName>
</protein>
<organism evidence="6 7">
    <name type="scientific">Acetomicrobium hydrogeniformans ATCC BAA-1850</name>
    <dbReference type="NCBI Taxonomy" id="592015"/>
    <lineage>
        <taxon>Bacteria</taxon>
        <taxon>Thermotogati</taxon>
        <taxon>Synergistota</taxon>
        <taxon>Synergistia</taxon>
        <taxon>Synergistales</taxon>
        <taxon>Acetomicrobiaceae</taxon>
        <taxon>Acetomicrobium</taxon>
    </lineage>
</organism>
<dbReference type="PANTHER" id="PTHR42794">
    <property type="entry name" value="HEMIN IMPORT ATP-BINDING PROTEIN HMUV"/>
    <property type="match status" value="1"/>
</dbReference>
<dbReference type="CDD" id="cd03214">
    <property type="entry name" value="ABC_Iron-Siderophores_B12_Hemin"/>
    <property type="match status" value="1"/>
</dbReference>
<dbReference type="SMART" id="SM00382">
    <property type="entry name" value="AAA"/>
    <property type="match status" value="1"/>
</dbReference>
<dbReference type="InterPro" id="IPR017871">
    <property type="entry name" value="ABC_transporter-like_CS"/>
</dbReference>
<keyword evidence="2" id="KW-0547">Nucleotide-binding</keyword>
<keyword evidence="3 6" id="KW-0067">ATP-binding</keyword>
<evidence type="ECO:0000259" key="5">
    <source>
        <dbReference type="PROSITE" id="PS50893"/>
    </source>
</evidence>
<dbReference type="Proteomes" id="UP000005273">
    <property type="component" value="Unassembled WGS sequence"/>
</dbReference>